<protein>
    <submittedName>
        <fullName evidence="2">RBP1 protein</fullName>
    </submittedName>
</protein>
<sequence length="62" mass="7000">CFLLPTSSPSEHNGTLDYTPSSEEINPTKFPELNSAVELSPPHDILYKLPDTVFDDEKQHEK</sequence>
<feature type="non-terminal residue" evidence="2">
    <location>
        <position position="62"/>
    </location>
</feature>
<dbReference type="OrthoDB" id="10033734at2759"/>
<feature type="region of interest" description="Disordered" evidence="1">
    <location>
        <begin position="1"/>
        <end position="22"/>
    </location>
</feature>
<gene>
    <name evidence="2" type="primary">Ralbp1_2</name>
    <name evidence="2" type="ORF">PTEMEL_R10008</name>
</gene>
<organism evidence="2 3">
    <name type="scientific">Pteruthius melanotis</name>
    <dbReference type="NCBI Taxonomy" id="357074"/>
    <lineage>
        <taxon>Eukaryota</taxon>
        <taxon>Metazoa</taxon>
        <taxon>Chordata</taxon>
        <taxon>Craniata</taxon>
        <taxon>Vertebrata</taxon>
        <taxon>Euteleostomi</taxon>
        <taxon>Archelosauria</taxon>
        <taxon>Archosauria</taxon>
        <taxon>Dinosauria</taxon>
        <taxon>Saurischia</taxon>
        <taxon>Theropoda</taxon>
        <taxon>Coelurosauria</taxon>
        <taxon>Aves</taxon>
        <taxon>Neognathae</taxon>
        <taxon>Neoaves</taxon>
        <taxon>Telluraves</taxon>
        <taxon>Australaves</taxon>
        <taxon>Passeriformes</taxon>
        <taxon>Sylvioidea</taxon>
        <taxon>Timaliidae</taxon>
        <taxon>Pteruthius</taxon>
    </lineage>
</organism>
<evidence type="ECO:0000313" key="2">
    <source>
        <dbReference type="EMBL" id="NXY10102.1"/>
    </source>
</evidence>
<feature type="non-terminal residue" evidence="2">
    <location>
        <position position="1"/>
    </location>
</feature>
<dbReference type="Proteomes" id="UP000603297">
    <property type="component" value="Unassembled WGS sequence"/>
</dbReference>
<keyword evidence="3" id="KW-1185">Reference proteome</keyword>
<dbReference type="EMBL" id="WEIY01000679">
    <property type="protein sequence ID" value="NXY10102.1"/>
    <property type="molecule type" value="Genomic_DNA"/>
</dbReference>
<comment type="caution">
    <text evidence="2">The sequence shown here is derived from an EMBL/GenBank/DDBJ whole genome shotgun (WGS) entry which is preliminary data.</text>
</comment>
<dbReference type="AlphaFoldDB" id="A0A852MX13"/>
<name>A0A852MX13_9PASS</name>
<reference evidence="2" key="1">
    <citation type="submission" date="2020-02" db="EMBL/GenBank/DDBJ databases">
        <title>Bird 10,000 Genomes (B10K) Project - Family phase.</title>
        <authorList>
            <person name="Zhang G."/>
        </authorList>
    </citation>
    <scope>NUCLEOTIDE SEQUENCE</scope>
    <source>
        <strain evidence="2">B10K-IZ-033-77</strain>
    </source>
</reference>
<accession>A0A852MX13</accession>
<evidence type="ECO:0000313" key="3">
    <source>
        <dbReference type="Proteomes" id="UP000603297"/>
    </source>
</evidence>
<proteinExistence type="predicted"/>
<evidence type="ECO:0000256" key="1">
    <source>
        <dbReference type="SAM" id="MobiDB-lite"/>
    </source>
</evidence>